<proteinExistence type="predicted"/>
<evidence type="ECO:0000313" key="1">
    <source>
        <dbReference type="EMBL" id="CEL72051.1"/>
    </source>
</evidence>
<protein>
    <submittedName>
        <fullName evidence="1">Uncharacterized protein</fullName>
    </submittedName>
</protein>
<dbReference type="EMBL" id="LN714491">
    <property type="protein sequence ID" value="CEL72051.1"/>
    <property type="molecule type" value="Genomic_DNA"/>
</dbReference>
<dbReference type="AlphaFoldDB" id="A0A0F7UUG9"/>
<accession>A0A0F7UUG9</accession>
<gene>
    <name evidence="1" type="ORF">BN1205_054475</name>
</gene>
<sequence length="308" mass="33706">MHSGPTYARGAVSSVTRVEAYYNHGYIAQVQPSITFRMRRDGRLEKLDTVMLPVAGPSGGGSLHPLSAVVMVCLSAAKVAVAISERDVGHVSAREADAIEFEHLGMVDQSRTVTSSFEPAAFQTRRISSFSRFVDASEHVLSVLSVAFCFLELTSRLVAFHKARKIDEAPDPSLDYPLPLAFNGSLVTHTGAQSPVDVMGSLSMMRPANTLNAYGRSHPETLRRFHRLKSARLSVRVSCDTLCLGWAIQWMRSRESGQCLAKNATFLCSAFLVRFTLDCLLTEALSSREAAAVVGRFPVEKHRTNASE</sequence>
<name>A0A0F7UUG9_TOXGV</name>
<reference evidence="1" key="1">
    <citation type="journal article" date="2015" name="PLoS ONE">
        <title>Comprehensive Evaluation of Toxoplasma gondii VEG and Neospora caninum LIV Genomes with Tachyzoite Stage Transcriptome and Proteome Defines Novel Transcript Features.</title>
        <authorList>
            <person name="Ramaprasad A."/>
            <person name="Mourier T."/>
            <person name="Naeem R."/>
            <person name="Malas T.B."/>
            <person name="Moussa E."/>
            <person name="Panigrahi A."/>
            <person name="Vermont S.J."/>
            <person name="Otto T.D."/>
            <person name="Wastling J."/>
            <person name="Pain A."/>
        </authorList>
    </citation>
    <scope>NUCLEOTIDE SEQUENCE</scope>
    <source>
        <strain evidence="1">VEG</strain>
    </source>
</reference>
<organism evidence="1">
    <name type="scientific">Toxoplasma gondii (strain ATCC 50861 / VEG)</name>
    <dbReference type="NCBI Taxonomy" id="432359"/>
    <lineage>
        <taxon>Eukaryota</taxon>
        <taxon>Sar</taxon>
        <taxon>Alveolata</taxon>
        <taxon>Apicomplexa</taxon>
        <taxon>Conoidasida</taxon>
        <taxon>Coccidia</taxon>
        <taxon>Eucoccidiorida</taxon>
        <taxon>Eimeriorina</taxon>
        <taxon>Sarcocystidae</taxon>
        <taxon>Toxoplasma</taxon>
    </lineage>
</organism>